<sequence>MYRDPFHPIYQSIPSHPPRPNIYPQHNEWQYAGNPSPYLDQSIQPPDYQQPAPFSPPNYYQQPETPINMTQMEQIQSGNSFLEYFYDANGQLDIDKMLSTVGQVANIYHQVSPIVKQFGAFMKHFTATRGE</sequence>
<dbReference type="RefSeq" id="WP_146938666.1">
    <property type="nucleotide sequence ID" value="NZ_BJXW01000037.1"/>
</dbReference>
<keyword evidence="3" id="KW-1185">Reference proteome</keyword>
<protein>
    <recommendedName>
        <fullName evidence="4">YppG-like protein</fullName>
    </recommendedName>
</protein>
<dbReference type="Proteomes" id="UP000321491">
    <property type="component" value="Unassembled WGS sequence"/>
</dbReference>
<dbReference type="EMBL" id="BJXW01000037">
    <property type="protein sequence ID" value="GEN32311.1"/>
    <property type="molecule type" value="Genomic_DNA"/>
</dbReference>
<organism evidence="2 3">
    <name type="scientific">Cerasibacillus quisquiliarum</name>
    <dbReference type="NCBI Taxonomy" id="227865"/>
    <lineage>
        <taxon>Bacteria</taxon>
        <taxon>Bacillati</taxon>
        <taxon>Bacillota</taxon>
        <taxon>Bacilli</taxon>
        <taxon>Bacillales</taxon>
        <taxon>Bacillaceae</taxon>
        <taxon>Cerasibacillus</taxon>
    </lineage>
</organism>
<dbReference type="InterPro" id="IPR025555">
    <property type="entry name" value="YppG"/>
</dbReference>
<evidence type="ECO:0008006" key="4">
    <source>
        <dbReference type="Google" id="ProtNLM"/>
    </source>
</evidence>
<dbReference type="AlphaFoldDB" id="A0A511V2N0"/>
<evidence type="ECO:0000313" key="3">
    <source>
        <dbReference type="Proteomes" id="UP000321491"/>
    </source>
</evidence>
<dbReference type="Pfam" id="PF14179">
    <property type="entry name" value="YppG"/>
    <property type="match status" value="1"/>
</dbReference>
<name>A0A511V2N0_9BACI</name>
<reference evidence="2 3" key="1">
    <citation type="submission" date="2019-07" db="EMBL/GenBank/DDBJ databases">
        <title>Whole genome shotgun sequence of Cerasibacillus quisquiliarum NBRC 102429.</title>
        <authorList>
            <person name="Hosoyama A."/>
            <person name="Uohara A."/>
            <person name="Ohji S."/>
            <person name="Ichikawa N."/>
        </authorList>
    </citation>
    <scope>NUCLEOTIDE SEQUENCE [LARGE SCALE GENOMIC DNA]</scope>
    <source>
        <strain evidence="2 3">NBRC 102429</strain>
    </source>
</reference>
<proteinExistence type="predicted"/>
<gene>
    <name evidence="2" type="ORF">CQU01_25490</name>
</gene>
<dbReference type="OrthoDB" id="2456726at2"/>
<comment type="caution">
    <text evidence="2">The sequence shown here is derived from an EMBL/GenBank/DDBJ whole genome shotgun (WGS) entry which is preliminary data.</text>
</comment>
<accession>A0A511V2N0</accession>
<evidence type="ECO:0000313" key="2">
    <source>
        <dbReference type="EMBL" id="GEN32311.1"/>
    </source>
</evidence>
<feature type="region of interest" description="Disordered" evidence="1">
    <location>
        <begin position="34"/>
        <end position="58"/>
    </location>
</feature>
<evidence type="ECO:0000256" key="1">
    <source>
        <dbReference type="SAM" id="MobiDB-lite"/>
    </source>
</evidence>